<dbReference type="EMBL" id="MHOR01000005">
    <property type="protein sequence ID" value="OGZ67645.1"/>
    <property type="molecule type" value="Genomic_DNA"/>
</dbReference>
<dbReference type="Proteomes" id="UP000178380">
    <property type="component" value="Unassembled WGS sequence"/>
</dbReference>
<dbReference type="STRING" id="1802205.A3C58_01045"/>
<evidence type="ECO:0000313" key="1">
    <source>
        <dbReference type="EMBL" id="OGZ67645.1"/>
    </source>
</evidence>
<sequence length="69" mass="8148">MSLSENNWRQVVEALTCPLNRSMTMVEHSCDEWELFRNPDLLINHYVKFGGAEAFAKRRGLYLEPEYQI</sequence>
<accession>A0A1G2HYT4</accession>
<gene>
    <name evidence="1" type="ORF">A3C58_01045</name>
</gene>
<proteinExistence type="predicted"/>
<name>A0A1G2HYT4_9BACT</name>
<dbReference type="AlphaFoldDB" id="A0A1G2HYT4"/>
<organism evidence="1 2">
    <name type="scientific">Candidatus Staskawiczbacteria bacterium RIFCSPHIGHO2_02_FULL_34_10</name>
    <dbReference type="NCBI Taxonomy" id="1802205"/>
    <lineage>
        <taxon>Bacteria</taxon>
        <taxon>Candidatus Staskawicziibacteriota</taxon>
    </lineage>
</organism>
<protein>
    <submittedName>
        <fullName evidence="1">Uncharacterized protein</fullName>
    </submittedName>
</protein>
<comment type="caution">
    <text evidence="1">The sequence shown here is derived from an EMBL/GenBank/DDBJ whole genome shotgun (WGS) entry which is preliminary data.</text>
</comment>
<reference evidence="1 2" key="1">
    <citation type="journal article" date="2016" name="Nat. Commun.">
        <title>Thousands of microbial genomes shed light on interconnected biogeochemical processes in an aquifer system.</title>
        <authorList>
            <person name="Anantharaman K."/>
            <person name="Brown C.T."/>
            <person name="Hug L.A."/>
            <person name="Sharon I."/>
            <person name="Castelle C.J."/>
            <person name="Probst A.J."/>
            <person name="Thomas B.C."/>
            <person name="Singh A."/>
            <person name="Wilkins M.J."/>
            <person name="Karaoz U."/>
            <person name="Brodie E.L."/>
            <person name="Williams K.H."/>
            <person name="Hubbard S.S."/>
            <person name="Banfield J.F."/>
        </authorList>
    </citation>
    <scope>NUCLEOTIDE SEQUENCE [LARGE SCALE GENOMIC DNA]</scope>
</reference>
<evidence type="ECO:0000313" key="2">
    <source>
        <dbReference type="Proteomes" id="UP000178380"/>
    </source>
</evidence>